<dbReference type="EMBL" id="JAFMYW010000006">
    <property type="protein sequence ID" value="MBO0950689.1"/>
    <property type="molecule type" value="Genomic_DNA"/>
</dbReference>
<reference evidence="2 3" key="1">
    <citation type="submission" date="2021-03" db="EMBL/GenBank/DDBJ databases">
        <title>Fibrella sp. HMF5405 genome sequencing and assembly.</title>
        <authorList>
            <person name="Kang H."/>
            <person name="Kim H."/>
            <person name="Bae S."/>
            <person name="Joh K."/>
        </authorList>
    </citation>
    <scope>NUCLEOTIDE SEQUENCE [LARGE SCALE GENOMIC DNA]</scope>
    <source>
        <strain evidence="2 3">HMF5405</strain>
    </source>
</reference>
<comment type="caution">
    <text evidence="2">The sequence shown here is derived from an EMBL/GenBank/DDBJ whole genome shotgun (WGS) entry which is preliminary data.</text>
</comment>
<proteinExistence type="predicted"/>
<name>A0ABS3JL00_9BACT</name>
<dbReference type="Proteomes" id="UP000664628">
    <property type="component" value="Unassembled WGS sequence"/>
</dbReference>
<feature type="region of interest" description="Disordered" evidence="1">
    <location>
        <begin position="1"/>
        <end position="26"/>
    </location>
</feature>
<protein>
    <submittedName>
        <fullName evidence="2">Uncharacterized protein</fullName>
    </submittedName>
</protein>
<evidence type="ECO:0000256" key="1">
    <source>
        <dbReference type="SAM" id="MobiDB-lite"/>
    </source>
</evidence>
<dbReference type="Pfam" id="PF21813">
    <property type="entry name" value="DUF6882"/>
    <property type="match status" value="1"/>
</dbReference>
<dbReference type="RefSeq" id="WP_207330644.1">
    <property type="nucleotide sequence ID" value="NZ_JAFMYW010000006.1"/>
</dbReference>
<evidence type="ECO:0000313" key="2">
    <source>
        <dbReference type="EMBL" id="MBO0950689.1"/>
    </source>
</evidence>
<dbReference type="InterPro" id="IPR049249">
    <property type="entry name" value="DUF6882"/>
</dbReference>
<gene>
    <name evidence="2" type="ORF">J2I46_19000</name>
</gene>
<accession>A0ABS3JL00</accession>
<evidence type="ECO:0000313" key="3">
    <source>
        <dbReference type="Proteomes" id="UP000664628"/>
    </source>
</evidence>
<sequence length="245" mass="26975">MSFFKSLFGKSEQSKPEPTQLSAPVSFPPAKDEDELFAQYGALGFEKQADVPLVVGNNSWGVDMNSGTITFGQTLRFPIQVLGTISHSSNSWLWAWANDKSGIPASLLKQANQLKEYGDANGIDLLQISQFDADINDLHKIGCIASGMFNASCYYIADYGKGAMLVTIKAKEFEAVQKVGHLRMFTTFPQLISNFDVDHRSAFTNYLQAKGYVISEEANRMHGQSGSDTIVGEFDEYGRLVNITS</sequence>
<keyword evidence="3" id="KW-1185">Reference proteome</keyword>
<organism evidence="2 3">
    <name type="scientific">Fibrella forsythiae</name>
    <dbReference type="NCBI Taxonomy" id="2817061"/>
    <lineage>
        <taxon>Bacteria</taxon>
        <taxon>Pseudomonadati</taxon>
        <taxon>Bacteroidota</taxon>
        <taxon>Cytophagia</taxon>
        <taxon>Cytophagales</taxon>
        <taxon>Spirosomataceae</taxon>
        <taxon>Fibrella</taxon>
    </lineage>
</organism>